<dbReference type="GO" id="GO:0016740">
    <property type="term" value="F:transferase activity"/>
    <property type="evidence" value="ECO:0007669"/>
    <property type="project" value="UniProtKB-KW"/>
</dbReference>
<dbReference type="KEGG" id="fgg:FSB75_11425"/>
<gene>
    <name evidence="1" type="ORF">FSB75_11425</name>
</gene>
<dbReference type="OrthoDB" id="9812571at2"/>
<dbReference type="SUPFAM" id="SSF51161">
    <property type="entry name" value="Trimeric LpxA-like enzymes"/>
    <property type="match status" value="1"/>
</dbReference>
<keyword evidence="2" id="KW-1185">Reference proteome</keyword>
<evidence type="ECO:0000313" key="2">
    <source>
        <dbReference type="Proteomes" id="UP000321204"/>
    </source>
</evidence>
<dbReference type="RefSeq" id="WP_146787265.1">
    <property type="nucleotide sequence ID" value="NZ_BAABIO010000001.1"/>
</dbReference>
<name>A0A5B8UIS7_9BACT</name>
<dbReference type="AlphaFoldDB" id="A0A5B8UIS7"/>
<evidence type="ECO:0000313" key="1">
    <source>
        <dbReference type="EMBL" id="QEC56478.1"/>
    </source>
</evidence>
<dbReference type="EMBL" id="CP042433">
    <property type="protein sequence ID" value="QEC56478.1"/>
    <property type="molecule type" value="Genomic_DNA"/>
</dbReference>
<sequence length="223" mass="25237">MRTSLTKAELTRYTTAQLNHLFPDNKLVDLNGHVALVTEALDRLEFCFKHCTLKHYFNGEEVIFNHLHSDHYVMYLWYLANSLWRKEANANLCNKLYYLNKTLHGLDCMYNTQMPDIFLLFHCSGTMLGKATYADFFVALQGVTVGSQKGVYPVMDKGVSLTAHSSLIGNCKIGKNVSVSAYTNIFETDIANNTVAYRSKTGEVIFKPSATSYAQTFFNVPIE</sequence>
<proteinExistence type="predicted"/>
<dbReference type="InterPro" id="IPR011004">
    <property type="entry name" value="Trimer_LpxA-like_sf"/>
</dbReference>
<protein>
    <submittedName>
        <fullName evidence="1">Serine acetyltransferase</fullName>
    </submittedName>
</protein>
<organism evidence="1 2">
    <name type="scientific">Flavisolibacter ginsenosidimutans</name>
    <dbReference type="NCBI Taxonomy" id="661481"/>
    <lineage>
        <taxon>Bacteria</taxon>
        <taxon>Pseudomonadati</taxon>
        <taxon>Bacteroidota</taxon>
        <taxon>Chitinophagia</taxon>
        <taxon>Chitinophagales</taxon>
        <taxon>Chitinophagaceae</taxon>
        <taxon>Flavisolibacter</taxon>
    </lineage>
</organism>
<reference evidence="1 2" key="1">
    <citation type="journal article" date="2015" name="Int. J. Syst. Evol. Microbiol.">
        <title>Flavisolibacter ginsenosidimutans sp. nov., with ginsenoside-converting activity isolated from soil used for cultivating ginseng.</title>
        <authorList>
            <person name="Zhao Y."/>
            <person name="Liu Q."/>
            <person name="Kang M.S."/>
            <person name="Jin F."/>
            <person name="Yu H."/>
            <person name="Im W.T."/>
        </authorList>
    </citation>
    <scope>NUCLEOTIDE SEQUENCE [LARGE SCALE GENOMIC DNA]</scope>
    <source>
        <strain evidence="1 2">Gsoil 636</strain>
    </source>
</reference>
<keyword evidence="1" id="KW-0808">Transferase</keyword>
<dbReference type="Proteomes" id="UP000321204">
    <property type="component" value="Chromosome"/>
</dbReference>
<accession>A0A5B8UIS7</accession>